<name>G9AFW5_SINF1</name>
<reference evidence="3 4" key="1">
    <citation type="journal article" date="2012" name="J. Bacteriol.">
        <title>Genome sequence of the soybean symbiont Sinorhizobium fredii HH103.</title>
        <authorList>
            <person name="Weidner S."/>
            <person name="Becker A."/>
            <person name="Bonilla I."/>
            <person name="Jaenicke S."/>
            <person name="Lloret J."/>
            <person name="Margaret I."/>
            <person name="Puhler A."/>
            <person name="Ruiz-Sainz J.E."/>
            <person name="Schneiker-Bekel S."/>
            <person name="Szczepanowski R."/>
            <person name="Vinardell J.M."/>
            <person name="Zehner S."/>
            <person name="Gottfert M."/>
        </authorList>
    </citation>
    <scope>NUCLEOTIDE SEQUENCE [LARGE SCALE GENOMIC DNA]</scope>
    <source>
        <strain evidence="3 4">HH103</strain>
        <plasmid evidence="4">pSfHH103e</plasmid>
    </source>
</reference>
<evidence type="ECO:0000259" key="2">
    <source>
        <dbReference type="SMART" id="SM00642"/>
    </source>
</evidence>
<dbReference type="AlphaFoldDB" id="G9AFW5"/>
<feature type="domain" description="Glycosyl hydrolase family 13 catalytic" evidence="2">
    <location>
        <begin position="59"/>
        <end position="541"/>
    </location>
</feature>
<dbReference type="EC" id="5.4.99.15" evidence="3"/>
<dbReference type="InterPro" id="IPR017853">
    <property type="entry name" value="GH"/>
</dbReference>
<dbReference type="Gene3D" id="3.20.20.80">
    <property type="entry name" value="Glycosidases"/>
    <property type="match status" value="1"/>
</dbReference>
<dbReference type="HOGENOM" id="CLU_005045_1_0_5"/>
<geneLocation type="plasmid" evidence="3 4">
    <name>pSfHH103e</name>
</geneLocation>
<dbReference type="Gene3D" id="1.10.150.200">
    <property type="entry name" value="Maltooligosyl trehalose synthase, domain 3"/>
    <property type="match status" value="1"/>
</dbReference>
<dbReference type="CDD" id="cd11336">
    <property type="entry name" value="AmyAc_MTSase"/>
    <property type="match status" value="1"/>
</dbReference>
<dbReference type="PANTHER" id="PTHR10357">
    <property type="entry name" value="ALPHA-AMYLASE FAMILY MEMBER"/>
    <property type="match status" value="1"/>
</dbReference>
<dbReference type="GO" id="GO:0047470">
    <property type="term" value="F:(1,4)-alpha-D-glucan 1-alpha-D-glucosylmutase activity"/>
    <property type="evidence" value="ECO:0007669"/>
    <property type="project" value="UniProtKB-EC"/>
</dbReference>
<feature type="region of interest" description="Disordered" evidence="1">
    <location>
        <begin position="607"/>
        <end position="628"/>
    </location>
</feature>
<dbReference type="Gene3D" id="1.10.10.470">
    <property type="entry name" value="Maltooligosyl trehalose synthase, domain 4"/>
    <property type="match status" value="1"/>
</dbReference>
<keyword evidence="3" id="KW-0413">Isomerase</keyword>
<dbReference type="SUPFAM" id="SSF51445">
    <property type="entry name" value="(Trans)glycosidases"/>
    <property type="match status" value="1"/>
</dbReference>
<dbReference type="InterPro" id="IPR013797">
    <property type="entry name" value="Maltooligo_trehalose_synth_4"/>
</dbReference>
<evidence type="ECO:0000256" key="1">
    <source>
        <dbReference type="SAM" id="MobiDB-lite"/>
    </source>
</evidence>
<sequence>MFSASLMIGRRVRRHWLGELPVKTVFQVKLLFPWWRLQKNPFQARLFPSRLRNKARSNGVVPELMSNRPAMSLPNATYRLQFRNGMDFEKAVGLIPHLVRLGISHLYASPIFSAVSGSTHGYDIVDFNEIDPTLGGLEGFARLVGELKAHGLGIILDIVPNHMAAHLENSWWHSVVEWGQSSAFAGYFDVDWRQPLTLPFLGASFEEELAAAKIRLAFDRDRNCLAFAYYDALYPLNPASYPAVLEGCSSALNGLVAVANRAESTDAAAFRAGITSAVEMLSVAAALDEHLQRASTDKPFLERLHQMQSWRLTSWKTARDHLSYRRFFEIAGLVGLRVEDPAVFEATHRCVLGLVEAGLVDGLRVDHIDGLADPENYLLRLRERAGAHAYIIVEKILEASEPLPENWPVDGTTGYEFISALADLLTDESSELWSDGHRSATERAVTECKLQLLSHNFNTEVKRLTGLATCLRDDDAPPTDDERMAEAVRRSIAAMPVYRTYLSGRGASERDRQILGEIGSEARAAAPEVGAEIAMIVVRLKSNDGCADRQLAAQFRTRFQQLSGAVMAKAVEDTFFYRRGDFLAANEVGAAADWTPGGVDRFHEKMRERASRSPTGLSATSTHDTKRGEDARARLHVISEAPELWADAVGRWGDMNRAHHQPASKAPEASVEQLLYQSLLGAWPIGSLRDEKELSSLRERMETFAVKALREAKLRTSWDAPDEQYEAAVTGFLHDILGWRNREFLDDFERTAAPFIRAGLINSLSQTLVKLTAPGIPDIYQGSERLDLSLVDPDNRRGYSPHPSLSELPQGPTISDFEDCKQALIGLCLNYRHRATILFAEGEYRPLRVQGPAARHAAAFMRRTENELCITVVPRLVLRHVDAGSLSLPAGLWRDTYLLWPENCETKQLLNLATGGTVESQRRIPMAEIFRGFPVAFLVPG</sequence>
<dbReference type="InterPro" id="IPR006047">
    <property type="entry name" value="GH13_cat_dom"/>
</dbReference>
<dbReference type="Pfam" id="PF00128">
    <property type="entry name" value="Alpha-amylase"/>
    <property type="match status" value="1"/>
</dbReference>
<dbReference type="GO" id="GO:0005992">
    <property type="term" value="P:trehalose biosynthetic process"/>
    <property type="evidence" value="ECO:0007669"/>
    <property type="project" value="TreeGrafter"/>
</dbReference>
<dbReference type="Gene3D" id="3.30.1590.10">
    <property type="entry name" value="Maltooligosyl trehalose synthase, domain 2"/>
    <property type="match status" value="1"/>
</dbReference>
<dbReference type="Proteomes" id="UP000007735">
    <property type="component" value="Plasmid pSfHH103e"/>
</dbReference>
<dbReference type="SMART" id="SM00642">
    <property type="entry name" value="Aamy"/>
    <property type="match status" value="1"/>
</dbReference>
<accession>G9AFW5</accession>
<dbReference type="GO" id="GO:0030980">
    <property type="term" value="P:alpha-glucan catabolic process"/>
    <property type="evidence" value="ECO:0007669"/>
    <property type="project" value="TreeGrafter"/>
</dbReference>
<evidence type="ECO:0000313" key="4">
    <source>
        <dbReference type="Proteomes" id="UP000007735"/>
    </source>
</evidence>
<proteinExistence type="predicted"/>
<keyword evidence="3" id="KW-0614">Plasmid</keyword>
<dbReference type="PANTHER" id="PTHR10357:SF216">
    <property type="entry name" value="MALTOOLIGOSYL TREHALOSE SYNTHASE-RELATED"/>
    <property type="match status" value="1"/>
</dbReference>
<dbReference type="KEGG" id="sfh:SFHH103_05482"/>
<dbReference type="PATRIC" id="fig|380.5.peg.5038"/>
<feature type="compositionally biased region" description="Polar residues" evidence="1">
    <location>
        <begin position="612"/>
        <end position="622"/>
    </location>
</feature>
<evidence type="ECO:0000313" key="3">
    <source>
        <dbReference type="EMBL" id="CCE99947.1"/>
    </source>
</evidence>
<dbReference type="EMBL" id="HE616899">
    <property type="protein sequence ID" value="CCE99947.1"/>
    <property type="molecule type" value="Genomic_DNA"/>
</dbReference>
<protein>
    <submittedName>
        <fullName evidence="3">Maltooligosyl trehalose synthase</fullName>
        <ecNumber evidence="3">5.4.99.15</ecNumber>
    </submittedName>
</protein>
<organism evidence="3 4">
    <name type="scientific">Sinorhizobium fredii (strain HH103)</name>
    <dbReference type="NCBI Taxonomy" id="1117943"/>
    <lineage>
        <taxon>Bacteria</taxon>
        <taxon>Pseudomonadati</taxon>
        <taxon>Pseudomonadota</taxon>
        <taxon>Alphaproteobacteria</taxon>
        <taxon>Hyphomicrobiales</taxon>
        <taxon>Rhizobiaceae</taxon>
        <taxon>Sinorhizobium/Ensifer group</taxon>
        <taxon>Sinorhizobium</taxon>
    </lineage>
</organism>
<dbReference type="InterPro" id="IPR012767">
    <property type="entry name" value="Trehalose_TreY"/>
</dbReference>
<gene>
    <name evidence="3" type="primary">treY</name>
    <name evidence="3" type="ordered locus">SFHH103_05482</name>
</gene>